<accession>A0A2U0SEV8</accession>
<keyword evidence="3" id="KW-1185">Reference proteome</keyword>
<evidence type="ECO:0000313" key="3">
    <source>
        <dbReference type="Proteomes" id="UP000245890"/>
    </source>
</evidence>
<comment type="caution">
    <text evidence="2">The sequence shown here is derived from an EMBL/GenBank/DDBJ whole genome shotgun (WGS) entry which is preliminary data.</text>
</comment>
<name>A0A2U0SEV8_9SPHN</name>
<reference evidence="2 3" key="1">
    <citation type="submission" date="2018-05" db="EMBL/GenBank/DDBJ databases">
        <title>Description of Sphingomonas pokkalii sp nov, isolated from the rhizosphere of saline tolerant pokkali rice and its draft genome analysis.</title>
        <authorList>
            <person name="Menon R."/>
            <person name="Kumari S."/>
            <person name="Rameshkumar N."/>
        </authorList>
    </citation>
    <scope>NUCLEOTIDE SEQUENCE [LARGE SCALE GENOMIC DNA]</scope>
    <source>
        <strain evidence="2 3">L3B27</strain>
    </source>
</reference>
<dbReference type="Pfam" id="PF07883">
    <property type="entry name" value="Cupin_2"/>
    <property type="match status" value="1"/>
</dbReference>
<gene>
    <name evidence="2" type="ORF">DD559_11260</name>
</gene>
<dbReference type="EMBL" id="QENQ01000001">
    <property type="protein sequence ID" value="PVX29834.1"/>
    <property type="molecule type" value="Genomic_DNA"/>
</dbReference>
<protein>
    <submittedName>
        <fullName evidence="2">Cupin</fullName>
    </submittedName>
</protein>
<dbReference type="RefSeq" id="WP_116469253.1">
    <property type="nucleotide sequence ID" value="NZ_QENQ01000001.1"/>
</dbReference>
<dbReference type="OrthoDB" id="9798585at2"/>
<dbReference type="InterPro" id="IPR011051">
    <property type="entry name" value="RmlC_Cupin_sf"/>
</dbReference>
<dbReference type="SUPFAM" id="SSF51182">
    <property type="entry name" value="RmlC-like cupins"/>
    <property type="match status" value="1"/>
</dbReference>
<dbReference type="Gene3D" id="2.60.120.10">
    <property type="entry name" value="Jelly Rolls"/>
    <property type="match status" value="1"/>
</dbReference>
<dbReference type="Proteomes" id="UP000245890">
    <property type="component" value="Unassembled WGS sequence"/>
</dbReference>
<evidence type="ECO:0000313" key="2">
    <source>
        <dbReference type="EMBL" id="PVX29834.1"/>
    </source>
</evidence>
<dbReference type="AlphaFoldDB" id="A0A2U0SEV8"/>
<feature type="domain" description="Cupin type-2" evidence="1">
    <location>
        <begin position="51"/>
        <end position="108"/>
    </location>
</feature>
<sequence>MASDRIEPANLLAALPDARSGEVFTELLTRPGVRIERIVSRGQATPAEKPMVQDWAEWVVLLEGAAGIRIEGSAEMRLGPGDHLLIAAGQRHWVTWTAPDRPSVWLAVHFEG</sequence>
<evidence type="ECO:0000259" key="1">
    <source>
        <dbReference type="Pfam" id="PF07883"/>
    </source>
</evidence>
<dbReference type="CDD" id="cd06981">
    <property type="entry name" value="cupin_reut_a1446"/>
    <property type="match status" value="1"/>
</dbReference>
<dbReference type="InterPro" id="IPR014710">
    <property type="entry name" value="RmlC-like_jellyroll"/>
</dbReference>
<dbReference type="InterPro" id="IPR013096">
    <property type="entry name" value="Cupin_2"/>
</dbReference>
<proteinExistence type="predicted"/>
<organism evidence="2 3">
    <name type="scientific">Sphingomonas pokkalii</name>
    <dbReference type="NCBI Taxonomy" id="2175090"/>
    <lineage>
        <taxon>Bacteria</taxon>
        <taxon>Pseudomonadati</taxon>
        <taxon>Pseudomonadota</taxon>
        <taxon>Alphaproteobacteria</taxon>
        <taxon>Sphingomonadales</taxon>
        <taxon>Sphingomonadaceae</taxon>
        <taxon>Sphingomonas</taxon>
    </lineage>
</organism>